<dbReference type="PANTHER" id="PTHR43194">
    <property type="entry name" value="HYDROLASE ALPHA/BETA FOLD FAMILY"/>
    <property type="match status" value="1"/>
</dbReference>
<dbReference type="SUPFAM" id="SSF53474">
    <property type="entry name" value="alpha/beta-Hydrolases"/>
    <property type="match status" value="1"/>
</dbReference>
<dbReference type="RefSeq" id="WP_382173789.1">
    <property type="nucleotide sequence ID" value="NZ_JBHRXX010000005.1"/>
</dbReference>
<keyword evidence="2" id="KW-0378">Hydrolase</keyword>
<sequence>MNDSVISDTPAALRVAHLPSGVELAHDVAGHGHPLVFIHGVMGDWRSWDPQWSAFAGRYRCVRYSRRYNHPNRNTMASPDHSALQEAEDLLGLLDHLGWERAILVGSSYGSFVALALALQHPQRCAALALSEPPMMKYAQRSAAGREVEASFRAEVIEPANAAFRRGDDEAGARIMTGGINGQGVATLTPEAMQRRLQNIGAMKTLALSSDEFPWLPPERLAALPMPVLLMAGERTPPIHAEIFRNVCAAMPQAERTLIDGAGHGTSRDNPAAFNATVLDFLDRHAHQLAHTHRTAHA</sequence>
<evidence type="ECO:0000313" key="2">
    <source>
        <dbReference type="EMBL" id="MFC3684122.1"/>
    </source>
</evidence>
<dbReference type="Gene3D" id="3.40.50.1820">
    <property type="entry name" value="alpha/beta hydrolase"/>
    <property type="match status" value="1"/>
</dbReference>
<dbReference type="PANTHER" id="PTHR43194:SF2">
    <property type="entry name" value="PEROXISOMAL MEMBRANE PROTEIN LPX1"/>
    <property type="match status" value="1"/>
</dbReference>
<evidence type="ECO:0000259" key="1">
    <source>
        <dbReference type="Pfam" id="PF12697"/>
    </source>
</evidence>
<reference evidence="3" key="1">
    <citation type="journal article" date="2019" name="Int. J. Syst. Evol. Microbiol.">
        <title>The Global Catalogue of Microorganisms (GCM) 10K type strain sequencing project: providing services to taxonomists for standard genome sequencing and annotation.</title>
        <authorList>
            <consortium name="The Broad Institute Genomics Platform"/>
            <consortium name="The Broad Institute Genome Sequencing Center for Infectious Disease"/>
            <person name="Wu L."/>
            <person name="Ma J."/>
        </authorList>
    </citation>
    <scope>NUCLEOTIDE SEQUENCE [LARGE SCALE GENOMIC DNA]</scope>
    <source>
        <strain evidence="3">KCTC 42501</strain>
    </source>
</reference>
<evidence type="ECO:0000313" key="3">
    <source>
        <dbReference type="Proteomes" id="UP001595729"/>
    </source>
</evidence>
<protein>
    <submittedName>
        <fullName evidence="2">Alpha/beta fold hydrolase</fullName>
    </submittedName>
</protein>
<dbReference type="Proteomes" id="UP001595729">
    <property type="component" value="Unassembled WGS sequence"/>
</dbReference>
<feature type="domain" description="AB hydrolase-1" evidence="1">
    <location>
        <begin position="35"/>
        <end position="276"/>
    </location>
</feature>
<dbReference type="InterPro" id="IPR000639">
    <property type="entry name" value="Epox_hydrolase-like"/>
</dbReference>
<organism evidence="2 3">
    <name type="scientific">Hydrogenophaga luteola</name>
    <dbReference type="NCBI Taxonomy" id="1591122"/>
    <lineage>
        <taxon>Bacteria</taxon>
        <taxon>Pseudomonadati</taxon>
        <taxon>Pseudomonadota</taxon>
        <taxon>Betaproteobacteria</taxon>
        <taxon>Burkholderiales</taxon>
        <taxon>Comamonadaceae</taxon>
        <taxon>Hydrogenophaga</taxon>
    </lineage>
</organism>
<dbReference type="InterPro" id="IPR000073">
    <property type="entry name" value="AB_hydrolase_1"/>
</dbReference>
<dbReference type="PRINTS" id="PR00412">
    <property type="entry name" value="EPOXHYDRLASE"/>
</dbReference>
<dbReference type="EMBL" id="JBHRXX010000005">
    <property type="protein sequence ID" value="MFC3684122.1"/>
    <property type="molecule type" value="Genomic_DNA"/>
</dbReference>
<keyword evidence="3" id="KW-1185">Reference proteome</keyword>
<dbReference type="InterPro" id="IPR050228">
    <property type="entry name" value="Carboxylesterase_BioH"/>
</dbReference>
<dbReference type="GO" id="GO:0016787">
    <property type="term" value="F:hydrolase activity"/>
    <property type="evidence" value="ECO:0007669"/>
    <property type="project" value="UniProtKB-KW"/>
</dbReference>
<comment type="caution">
    <text evidence="2">The sequence shown here is derived from an EMBL/GenBank/DDBJ whole genome shotgun (WGS) entry which is preliminary data.</text>
</comment>
<proteinExistence type="predicted"/>
<dbReference type="Pfam" id="PF12697">
    <property type="entry name" value="Abhydrolase_6"/>
    <property type="match status" value="1"/>
</dbReference>
<gene>
    <name evidence="2" type="ORF">ACFOPI_11000</name>
</gene>
<accession>A0ABV7W3W4</accession>
<dbReference type="InterPro" id="IPR029058">
    <property type="entry name" value="AB_hydrolase_fold"/>
</dbReference>
<name>A0ABV7W3W4_9BURK</name>